<feature type="region of interest" description="Disordered" evidence="9">
    <location>
        <begin position="489"/>
        <end position="523"/>
    </location>
</feature>
<dbReference type="GO" id="GO:0051301">
    <property type="term" value="P:cell division"/>
    <property type="evidence" value="ECO:0007669"/>
    <property type="project" value="UniProtKB-KW"/>
</dbReference>
<reference evidence="10" key="2">
    <citation type="submission" date="2025-09" db="UniProtKB">
        <authorList>
            <consortium name="Ensembl"/>
        </authorList>
    </citation>
    <scope>IDENTIFICATION</scope>
</reference>
<dbReference type="AlphaFoldDB" id="A0A8C4QTQ7"/>
<sequence>MITPCQMNKKSYRDVAENMKKCIAKKNGVRLAKASVNLSQSMATKVKVKARNMSLQKQSLLANNKALARALVAEREKLSKLNEEKCKLLQTVLALSQRLLSSEERLHSAESTISNLKKHLDKIMNGLDVITMYSVGPALELCSALPLVCNISDMNVEEQSLLVPNRSRCSMEQERITVQRERPDGELTLNNQPEPPLDSTLKSNVQIQPENWSPHQDESHVQAALLQHWDFNVTCRRQNSTHNFSTRKPWLEDQNDYQTQATISDIADKDTSSAVKVAQVSLRQGVDSPSTAIAHNFKKQGQESNDCKGNGRDLASSVSACDKASSTQYCSSEMDPKERSSIVVRKVRPSEQGSKLKPARKTTVVGQRSEAERKMHRQTVGHVTVPAKRCATEALMEDGHAEELQNIEEALPLITVADAQESIVPTVHGQNSQSPGENFRFEFTDKPMCESEENKLVSQPKVKRKDIHRVKCNKENVEVGAKVRLHEKVGTSEEIQTPRDLQAEQKPENEGKKRSRKYSAPMANRARMSNLSPQQVFDFELDENLHQSPHFASADMDGKTQSCRAARAERRSFRSSTTALADGPQKGQNGEVLPPTHGTSSHYFPLRNVSQCKTPSKESIGSPLLEVSNLSNISYNMLSPSYELALSLAYGPQTSPRQLRQKSSFTYTEPRLNQKLRRGDKFTSLAFLYSPVYKGAKKLKRRTSKGKTGNESGSG</sequence>
<keyword evidence="5" id="KW-0159">Chromosome partition</keyword>
<evidence type="ECO:0000313" key="10">
    <source>
        <dbReference type="Ensembl" id="ENSEBUP00000020251.1"/>
    </source>
</evidence>
<feature type="region of interest" description="Disordered" evidence="9">
    <location>
        <begin position="178"/>
        <end position="199"/>
    </location>
</feature>
<keyword evidence="3" id="KW-0158">Chromosome</keyword>
<feature type="compositionally biased region" description="Basic and acidic residues" evidence="9">
    <location>
        <begin position="501"/>
        <end position="512"/>
    </location>
</feature>
<evidence type="ECO:0000256" key="8">
    <source>
        <dbReference type="ARBA" id="ARBA00023328"/>
    </source>
</evidence>
<reference evidence="10" key="1">
    <citation type="submission" date="2025-08" db="UniProtKB">
        <authorList>
            <consortium name="Ensembl"/>
        </authorList>
    </citation>
    <scope>IDENTIFICATION</scope>
</reference>
<keyword evidence="7" id="KW-0131">Cell cycle</keyword>
<dbReference type="PANTHER" id="PTHR21577:SF3">
    <property type="entry name" value="SHUGOSHIN 1-RELATED"/>
    <property type="match status" value="1"/>
</dbReference>
<evidence type="ECO:0000256" key="6">
    <source>
        <dbReference type="ARBA" id="ARBA00023054"/>
    </source>
</evidence>
<dbReference type="PANTHER" id="PTHR21577">
    <property type="entry name" value="SHUGOSHIN"/>
    <property type="match status" value="1"/>
</dbReference>
<keyword evidence="8" id="KW-0137">Centromere</keyword>
<evidence type="ECO:0000256" key="3">
    <source>
        <dbReference type="ARBA" id="ARBA00022454"/>
    </source>
</evidence>
<comment type="similarity">
    <text evidence="2">Belongs to the shugoshin family.</text>
</comment>
<evidence type="ECO:0000256" key="1">
    <source>
        <dbReference type="ARBA" id="ARBA00004584"/>
    </source>
</evidence>
<keyword evidence="11" id="KW-1185">Reference proteome</keyword>
<dbReference type="Ensembl" id="ENSEBUT00000020827.1">
    <property type="protein sequence ID" value="ENSEBUP00000020251.1"/>
    <property type="gene ID" value="ENSEBUG00000012567.1"/>
</dbReference>
<comment type="subcellular location">
    <subcellularLocation>
        <location evidence="1">Chromosome</location>
        <location evidence="1">Centromere</location>
    </subcellularLocation>
</comment>
<evidence type="ECO:0000256" key="2">
    <source>
        <dbReference type="ARBA" id="ARBA00010845"/>
    </source>
</evidence>
<dbReference type="InterPro" id="IPR038889">
    <property type="entry name" value="Shugoshin1/2"/>
</dbReference>
<evidence type="ECO:0000313" key="11">
    <source>
        <dbReference type="Proteomes" id="UP000694388"/>
    </source>
</evidence>
<evidence type="ECO:0000256" key="4">
    <source>
        <dbReference type="ARBA" id="ARBA00022618"/>
    </source>
</evidence>
<name>A0A8C4QTQ7_EPTBU</name>
<proteinExistence type="inferred from homology"/>
<evidence type="ECO:0000256" key="9">
    <source>
        <dbReference type="SAM" id="MobiDB-lite"/>
    </source>
</evidence>
<dbReference type="Proteomes" id="UP000694388">
    <property type="component" value="Unplaced"/>
</dbReference>
<organism evidence="10 11">
    <name type="scientific">Eptatretus burgeri</name>
    <name type="common">Inshore hagfish</name>
    <dbReference type="NCBI Taxonomy" id="7764"/>
    <lineage>
        <taxon>Eukaryota</taxon>
        <taxon>Metazoa</taxon>
        <taxon>Chordata</taxon>
        <taxon>Craniata</taxon>
        <taxon>Vertebrata</taxon>
        <taxon>Cyclostomata</taxon>
        <taxon>Myxini</taxon>
        <taxon>Myxiniformes</taxon>
        <taxon>Myxinidae</taxon>
        <taxon>Eptatretinae</taxon>
        <taxon>Eptatretus</taxon>
    </lineage>
</organism>
<dbReference type="GO" id="GO:0007059">
    <property type="term" value="P:chromosome segregation"/>
    <property type="evidence" value="ECO:0007669"/>
    <property type="project" value="UniProtKB-KW"/>
</dbReference>
<protein>
    <recommendedName>
        <fullName evidence="12">Shugoshin C-terminal domain-containing protein</fullName>
    </recommendedName>
</protein>
<keyword evidence="6" id="KW-0175">Coiled coil</keyword>
<feature type="region of interest" description="Disordered" evidence="9">
    <location>
        <begin position="550"/>
        <end position="604"/>
    </location>
</feature>
<keyword evidence="4" id="KW-0132">Cell division</keyword>
<dbReference type="GO" id="GO:0000775">
    <property type="term" value="C:chromosome, centromeric region"/>
    <property type="evidence" value="ECO:0007669"/>
    <property type="project" value="UniProtKB-SubCell"/>
</dbReference>
<feature type="region of interest" description="Disordered" evidence="9">
    <location>
        <begin position="348"/>
        <end position="377"/>
    </location>
</feature>
<evidence type="ECO:0008006" key="12">
    <source>
        <dbReference type="Google" id="ProtNLM"/>
    </source>
</evidence>
<evidence type="ECO:0000256" key="7">
    <source>
        <dbReference type="ARBA" id="ARBA00023306"/>
    </source>
</evidence>
<accession>A0A8C4QTQ7</accession>
<evidence type="ECO:0000256" key="5">
    <source>
        <dbReference type="ARBA" id="ARBA00022829"/>
    </source>
</evidence>